<feature type="transmembrane region" description="Helical" evidence="10">
    <location>
        <begin position="73"/>
        <end position="97"/>
    </location>
</feature>
<feature type="transmembrane region" description="Helical" evidence="10">
    <location>
        <begin position="398"/>
        <end position="419"/>
    </location>
</feature>
<feature type="transmembrane region" description="Helical" evidence="10">
    <location>
        <begin position="150"/>
        <end position="171"/>
    </location>
</feature>
<dbReference type="Proteomes" id="UP000078387">
    <property type="component" value="Unassembled WGS sequence"/>
</dbReference>
<feature type="transmembrane region" description="Helical" evidence="10">
    <location>
        <begin position="362"/>
        <end position="386"/>
    </location>
</feature>
<evidence type="ECO:0000256" key="10">
    <source>
        <dbReference type="SAM" id="Phobius"/>
    </source>
</evidence>
<dbReference type="GO" id="GO:0055085">
    <property type="term" value="P:transmembrane transport"/>
    <property type="evidence" value="ECO:0007669"/>
    <property type="project" value="InterPro"/>
</dbReference>
<comment type="subcellular location">
    <subcellularLocation>
        <location evidence="2">Endomembrane system</location>
    </subcellularLocation>
    <subcellularLocation>
        <location evidence="1">Membrane</location>
        <topology evidence="1">Multi-pass membrane protein</topology>
    </subcellularLocation>
</comment>
<feature type="transmembrane region" description="Helical" evidence="10">
    <location>
        <begin position="297"/>
        <end position="315"/>
    </location>
</feature>
<evidence type="ECO:0000256" key="6">
    <source>
        <dbReference type="ARBA" id="ARBA00023136"/>
    </source>
</evidence>
<comment type="caution">
    <text evidence="11">The sequence shown here is derived from an EMBL/GenBank/DDBJ whole genome shotgun (WGS) entry which is preliminary data.</text>
</comment>
<dbReference type="GO" id="GO:0016020">
    <property type="term" value="C:membrane"/>
    <property type="evidence" value="ECO:0007669"/>
    <property type="project" value="UniProtKB-SubCell"/>
</dbReference>
<evidence type="ECO:0000256" key="8">
    <source>
        <dbReference type="ARBA" id="ARBA00025752"/>
    </source>
</evidence>
<evidence type="ECO:0000313" key="12">
    <source>
        <dbReference type="Proteomes" id="UP000078387"/>
    </source>
</evidence>
<sequence length="426" mass="47812">MTNSTWVIIRASLETVGKLVLVGLCGYVSAKRGFLTKPALAALSKVTFTFPMFCTIVTRLSSSVDNPKDILNWWPLLVSCFSLIAIAAFFMRGIAFVSKMNTKDSRVFVHTFSFGNPTVIALAIIDSLTTDTTLFGEGAAAQQAKKRGSAYISTHLFMFSLLFWILGYIYINLNKTNDEDTLPLVQPSEPSKESLNDHKNDDKPTEEIFEEIPHWYDPIINSIKFVWNFIIKIWDIFTSFVSKQWNRLPKMVREIISKLFNPAFLAVFFGMLFLFVKPLYNFFFTGPLRIVGNTMKVLDQATVPLCLMIVGANMARGPVASGVSPWTIMSGIVMKYAILPFAFVSVIYLCYLYNVFIDDPVFVLIMCIESATPPVFNTIVLCTLAYPKGNKLVASLTFWGYLIDIITLTVVVAVTLLLIQDDLNVN</sequence>
<dbReference type="PANTHER" id="PTHR31651:SF33">
    <property type="entry name" value="PROTEIN PIN-LIKES 1"/>
    <property type="match status" value="1"/>
</dbReference>
<dbReference type="InterPro" id="IPR045033">
    <property type="entry name" value="PILS1/3/4/5/7"/>
</dbReference>
<proteinExistence type="inferred from homology"/>
<dbReference type="GO" id="GO:0012505">
    <property type="term" value="C:endomembrane system"/>
    <property type="evidence" value="ECO:0007669"/>
    <property type="project" value="UniProtKB-SubCell"/>
</dbReference>
<evidence type="ECO:0000256" key="5">
    <source>
        <dbReference type="ARBA" id="ARBA00022989"/>
    </source>
</evidence>
<dbReference type="OMA" id="PAICKEN"/>
<comment type="function">
    <text evidence="7">Involved in cellular auxin homeostasis by regulating auxin metabolism. Regulates intracellular auxin accumulation at the endoplasmic reticulum and thus auxin availability for nuclear auxin signaling.</text>
</comment>
<feature type="transmembrane region" description="Helical" evidence="10">
    <location>
        <begin position="263"/>
        <end position="285"/>
    </location>
</feature>
<protein>
    <submittedName>
        <fullName evidence="11">Transporter auxin efflux carrier ec family</fullName>
    </submittedName>
</protein>
<feature type="region of interest" description="Disordered" evidence="9">
    <location>
        <begin position="182"/>
        <end position="203"/>
    </location>
</feature>
<feature type="compositionally biased region" description="Basic and acidic residues" evidence="9">
    <location>
        <begin position="190"/>
        <end position="203"/>
    </location>
</feature>
<evidence type="ECO:0000256" key="2">
    <source>
        <dbReference type="ARBA" id="ARBA00004308"/>
    </source>
</evidence>
<evidence type="ECO:0000256" key="9">
    <source>
        <dbReference type="SAM" id="MobiDB-lite"/>
    </source>
</evidence>
<dbReference type="VEuPathDB" id="AmoebaDB:EHI_195130"/>
<keyword evidence="6 10" id="KW-0472">Membrane</keyword>
<dbReference type="PANTHER" id="PTHR31651">
    <property type="match status" value="1"/>
</dbReference>
<reference evidence="11 12" key="1">
    <citation type="submission" date="2016-05" db="EMBL/GenBank/DDBJ databases">
        <title>First whole genome sequencing of Entamoeba histolytica HM1:IMSS-clone-6.</title>
        <authorList>
            <person name="Mukherjee Avik.K."/>
            <person name="Izumyama S."/>
            <person name="Nakada-Tsukui K."/>
            <person name="Nozaki T."/>
        </authorList>
    </citation>
    <scope>NUCLEOTIDE SEQUENCE [LARGE SCALE GENOMIC DNA]</scope>
    <source>
        <strain evidence="11 12">HM1:IMSS clone 6</strain>
    </source>
</reference>
<keyword evidence="4 10" id="KW-0812">Transmembrane</keyword>
<keyword evidence="3" id="KW-0813">Transport</keyword>
<evidence type="ECO:0000313" key="11">
    <source>
        <dbReference type="EMBL" id="GAT96087.1"/>
    </source>
</evidence>
<dbReference type="Pfam" id="PF03547">
    <property type="entry name" value="Mem_trans"/>
    <property type="match status" value="1"/>
</dbReference>
<feature type="transmembrane region" description="Helical" evidence="10">
    <location>
        <begin position="6"/>
        <end position="28"/>
    </location>
</feature>
<dbReference type="VEuPathDB" id="AmoebaDB:EHI5A_098460"/>
<evidence type="ECO:0000256" key="4">
    <source>
        <dbReference type="ARBA" id="ARBA00022692"/>
    </source>
</evidence>
<dbReference type="VEuPathDB" id="AmoebaDB:EHI7A_179120"/>
<gene>
    <name evidence="11" type="ORF">CL6EHI_195130</name>
</gene>
<feature type="transmembrane region" description="Helical" evidence="10">
    <location>
        <begin position="336"/>
        <end position="356"/>
    </location>
</feature>
<name>A0A5K1U963_ENTHI</name>
<dbReference type="VEuPathDB" id="AmoebaDB:KM1_282570"/>
<evidence type="ECO:0000256" key="3">
    <source>
        <dbReference type="ARBA" id="ARBA00022448"/>
    </source>
</evidence>
<comment type="similarity">
    <text evidence="8">Belongs to the auxin efflux carrier (TC 2.A.69.2) family.</text>
</comment>
<organism evidence="11 12">
    <name type="scientific">Entamoeba histolytica</name>
    <dbReference type="NCBI Taxonomy" id="5759"/>
    <lineage>
        <taxon>Eukaryota</taxon>
        <taxon>Amoebozoa</taxon>
        <taxon>Evosea</taxon>
        <taxon>Archamoebae</taxon>
        <taxon>Mastigamoebida</taxon>
        <taxon>Entamoebidae</taxon>
        <taxon>Entamoeba</taxon>
    </lineage>
</organism>
<dbReference type="InterPro" id="IPR004776">
    <property type="entry name" value="Mem_transp_PIN-like"/>
</dbReference>
<keyword evidence="5 10" id="KW-1133">Transmembrane helix</keyword>
<evidence type="ECO:0000256" key="7">
    <source>
        <dbReference type="ARBA" id="ARBA00025100"/>
    </source>
</evidence>
<dbReference type="VEuPathDB" id="AmoebaDB:EHI8A_207050"/>
<dbReference type="EMBL" id="BDEQ01000001">
    <property type="protein sequence ID" value="GAT96087.1"/>
    <property type="molecule type" value="Genomic_DNA"/>
</dbReference>
<accession>A0A5K1U963</accession>
<evidence type="ECO:0000256" key="1">
    <source>
        <dbReference type="ARBA" id="ARBA00004141"/>
    </source>
</evidence>
<dbReference type="AlphaFoldDB" id="A0A5K1U963"/>
<feature type="transmembrane region" description="Helical" evidence="10">
    <location>
        <begin position="40"/>
        <end position="61"/>
    </location>
</feature>